<organism evidence="2 3">
    <name type="scientific">Dorcoceras hygrometricum</name>
    <dbReference type="NCBI Taxonomy" id="472368"/>
    <lineage>
        <taxon>Eukaryota</taxon>
        <taxon>Viridiplantae</taxon>
        <taxon>Streptophyta</taxon>
        <taxon>Embryophyta</taxon>
        <taxon>Tracheophyta</taxon>
        <taxon>Spermatophyta</taxon>
        <taxon>Magnoliopsida</taxon>
        <taxon>eudicotyledons</taxon>
        <taxon>Gunneridae</taxon>
        <taxon>Pentapetalae</taxon>
        <taxon>asterids</taxon>
        <taxon>lamiids</taxon>
        <taxon>Lamiales</taxon>
        <taxon>Gesneriaceae</taxon>
        <taxon>Didymocarpoideae</taxon>
        <taxon>Trichosporeae</taxon>
        <taxon>Loxocarpinae</taxon>
        <taxon>Dorcoceras</taxon>
    </lineage>
</organism>
<dbReference type="Proteomes" id="UP000250235">
    <property type="component" value="Unassembled WGS sequence"/>
</dbReference>
<evidence type="ECO:0000256" key="1">
    <source>
        <dbReference type="SAM" id="MobiDB-lite"/>
    </source>
</evidence>
<feature type="compositionally biased region" description="Acidic residues" evidence="1">
    <location>
        <begin position="187"/>
        <end position="204"/>
    </location>
</feature>
<reference evidence="2 3" key="1">
    <citation type="journal article" date="2015" name="Proc. Natl. Acad. Sci. U.S.A.">
        <title>The resurrection genome of Boea hygrometrica: A blueprint for survival of dehydration.</title>
        <authorList>
            <person name="Xiao L."/>
            <person name="Yang G."/>
            <person name="Zhang L."/>
            <person name="Yang X."/>
            <person name="Zhao S."/>
            <person name="Ji Z."/>
            <person name="Zhou Q."/>
            <person name="Hu M."/>
            <person name="Wang Y."/>
            <person name="Chen M."/>
            <person name="Xu Y."/>
            <person name="Jin H."/>
            <person name="Xiao X."/>
            <person name="Hu G."/>
            <person name="Bao F."/>
            <person name="Hu Y."/>
            <person name="Wan P."/>
            <person name="Li L."/>
            <person name="Deng X."/>
            <person name="Kuang T."/>
            <person name="Xiang C."/>
            <person name="Zhu J.K."/>
            <person name="Oliver M.J."/>
            <person name="He Y."/>
        </authorList>
    </citation>
    <scope>NUCLEOTIDE SEQUENCE [LARGE SCALE GENOMIC DNA]</scope>
    <source>
        <strain evidence="3">cv. XS01</strain>
    </source>
</reference>
<evidence type="ECO:0000313" key="3">
    <source>
        <dbReference type="Proteomes" id="UP000250235"/>
    </source>
</evidence>
<name>A0A2Z7AHL5_9LAMI</name>
<sequence length="216" mass="23646">MVSNRDVARVRSATNSKAMGLFAAQFAVAMVWGGEVIKRLTPARGELHSTVLRRGDGEPHRALEAQLAAEKATRAAENEARTTEKRVMQADLDALLVKKTSVKVELEETKARSEEEIGRMKSEAANAWDLGKEEFLKSSEFEDLCAKKSLAYFKTGFASCVAQFRANGYSEEEHPAPFLSVARALEELPEEDEEAEDDADEGALGDDATPPSSPKQ</sequence>
<feature type="region of interest" description="Disordered" evidence="1">
    <location>
        <begin position="186"/>
        <end position="216"/>
    </location>
</feature>
<evidence type="ECO:0000313" key="2">
    <source>
        <dbReference type="EMBL" id="KZV21261.1"/>
    </source>
</evidence>
<gene>
    <name evidence="2" type="ORF">F511_23386</name>
</gene>
<keyword evidence="3" id="KW-1185">Reference proteome</keyword>
<proteinExistence type="predicted"/>
<accession>A0A2Z7AHL5</accession>
<dbReference type="EMBL" id="KV014911">
    <property type="protein sequence ID" value="KZV21261.1"/>
    <property type="molecule type" value="Genomic_DNA"/>
</dbReference>
<dbReference type="AlphaFoldDB" id="A0A2Z7AHL5"/>
<protein>
    <submittedName>
        <fullName evidence="2">Uncharacterized protein</fullName>
    </submittedName>
</protein>